<feature type="compositionally biased region" description="Basic residues" evidence="1">
    <location>
        <begin position="1"/>
        <end position="10"/>
    </location>
</feature>
<feature type="compositionally biased region" description="Basic and acidic residues" evidence="1">
    <location>
        <begin position="60"/>
        <end position="84"/>
    </location>
</feature>
<feature type="compositionally biased region" description="Basic and acidic residues" evidence="1">
    <location>
        <begin position="11"/>
        <end position="28"/>
    </location>
</feature>
<evidence type="ECO:0000256" key="1">
    <source>
        <dbReference type="SAM" id="MobiDB-lite"/>
    </source>
</evidence>
<proteinExistence type="predicted"/>
<protein>
    <submittedName>
        <fullName evidence="2">Uncharacterized protein</fullName>
    </submittedName>
</protein>
<keyword evidence="3" id="KW-1185">Reference proteome</keyword>
<organism evidence="2 3">
    <name type="scientific">Tachysurus vachellii</name>
    <name type="common">Darkbarbel catfish</name>
    <name type="synonym">Pelteobagrus vachellii</name>
    <dbReference type="NCBI Taxonomy" id="175792"/>
    <lineage>
        <taxon>Eukaryota</taxon>
        <taxon>Metazoa</taxon>
        <taxon>Chordata</taxon>
        <taxon>Craniata</taxon>
        <taxon>Vertebrata</taxon>
        <taxon>Euteleostomi</taxon>
        <taxon>Actinopterygii</taxon>
        <taxon>Neopterygii</taxon>
        <taxon>Teleostei</taxon>
        <taxon>Ostariophysi</taxon>
        <taxon>Siluriformes</taxon>
        <taxon>Bagridae</taxon>
        <taxon>Tachysurus</taxon>
    </lineage>
</organism>
<dbReference type="EMBL" id="JAVHJS010000011">
    <property type="protein sequence ID" value="KAK2842997.1"/>
    <property type="molecule type" value="Genomic_DNA"/>
</dbReference>
<feature type="region of interest" description="Disordered" evidence="1">
    <location>
        <begin position="1"/>
        <end position="100"/>
    </location>
</feature>
<evidence type="ECO:0000313" key="3">
    <source>
        <dbReference type="Proteomes" id="UP001187315"/>
    </source>
</evidence>
<feature type="compositionally biased region" description="Low complexity" evidence="1">
    <location>
        <begin position="50"/>
        <end position="59"/>
    </location>
</feature>
<sequence length="100" mass="10906">MFTLCKRVRSRVKEERGNRGLLIPEKEGSVCQSANTHKSESTSRPLAGRSSDLSTLHLLHSSDGKRGRDGDQDGRTEQDGDRTGSKSSSAVSSEQFVTLN</sequence>
<evidence type="ECO:0000313" key="2">
    <source>
        <dbReference type="EMBL" id="KAK2842997.1"/>
    </source>
</evidence>
<dbReference type="AlphaFoldDB" id="A0AA88MTT7"/>
<dbReference type="Proteomes" id="UP001187315">
    <property type="component" value="Unassembled WGS sequence"/>
</dbReference>
<name>A0AA88MTT7_TACVA</name>
<gene>
    <name evidence="2" type="ORF">Q7C36_011212</name>
</gene>
<reference evidence="2" key="1">
    <citation type="submission" date="2023-08" db="EMBL/GenBank/DDBJ databases">
        <title>Pelteobagrus vachellii genome.</title>
        <authorList>
            <person name="Liu H."/>
        </authorList>
    </citation>
    <scope>NUCLEOTIDE SEQUENCE</scope>
    <source>
        <strain evidence="2">PRFRI_2022a</strain>
        <tissue evidence="2">Muscle</tissue>
    </source>
</reference>
<feature type="compositionally biased region" description="Polar residues" evidence="1">
    <location>
        <begin position="85"/>
        <end position="100"/>
    </location>
</feature>
<accession>A0AA88MTT7</accession>
<comment type="caution">
    <text evidence="2">The sequence shown here is derived from an EMBL/GenBank/DDBJ whole genome shotgun (WGS) entry which is preliminary data.</text>
</comment>